<dbReference type="KEGG" id="tva:4768292"/>
<organism evidence="2 3">
    <name type="scientific">Trichomonas vaginalis (strain ATCC PRA-98 / G3)</name>
    <dbReference type="NCBI Taxonomy" id="412133"/>
    <lineage>
        <taxon>Eukaryota</taxon>
        <taxon>Metamonada</taxon>
        <taxon>Parabasalia</taxon>
        <taxon>Trichomonadida</taxon>
        <taxon>Trichomonadidae</taxon>
        <taxon>Trichomonas</taxon>
    </lineage>
</organism>
<dbReference type="AlphaFoldDB" id="A2EAD1"/>
<dbReference type="EMBL" id="DS113339">
    <property type="protein sequence ID" value="EAY10358.1"/>
    <property type="molecule type" value="Genomic_DNA"/>
</dbReference>
<feature type="compositionally biased region" description="Acidic residues" evidence="1">
    <location>
        <begin position="21"/>
        <end position="34"/>
    </location>
</feature>
<keyword evidence="3" id="KW-1185">Reference proteome</keyword>
<dbReference type="RefSeq" id="XP_001322581.1">
    <property type="nucleotide sequence ID" value="XM_001322546.1"/>
</dbReference>
<protein>
    <recommendedName>
        <fullName evidence="4">Ubiquitin-like domain-containing protein</fullName>
    </recommendedName>
</protein>
<dbReference type="VEuPathDB" id="TrichDB:TVAGG3_0924440"/>
<evidence type="ECO:0008006" key="4">
    <source>
        <dbReference type="Google" id="ProtNLM"/>
    </source>
</evidence>
<dbReference type="OrthoDB" id="10569708at2759"/>
<dbReference type="SMR" id="A2EAD1"/>
<dbReference type="InParanoid" id="A2EAD1"/>
<sequence length="330" mass="37416">MSEEEDNHNQNKDEIDFWMNSDDDDVVNVSSDEDEKPKKPAYMITRNKSEPIEKSPLITDIEKSIDTDPTEVDQIIELDDESSNNASDNDYIVTRNGKKFSREQHASHAAVDYQYANNYPPKAIVEEDFVDPNKAKLNNAIDTTTQMIAHIMDLANDDEEPDTPAVNTVSDSTSDDVVIDPADPTRKLVHISSIESGNRWKVIWDQKDTFEQILYKISPELRNSIVTFSGIQWKINEVTFDIVSNGEEITLSEPAPEQHEPQNSNDRKLSFLLPDGTKKKLKVPLDKTWGYVLKSIGTGTKLLFDGEELNLRQKISSNQDIEDEDQIDVA</sequence>
<gene>
    <name evidence="2" type="ORF">TVAG_109420</name>
</gene>
<dbReference type="Proteomes" id="UP000001542">
    <property type="component" value="Unassembled WGS sequence"/>
</dbReference>
<feature type="region of interest" description="Disordered" evidence="1">
    <location>
        <begin position="1"/>
        <end position="55"/>
    </location>
</feature>
<dbReference type="VEuPathDB" id="TrichDB:TVAG_109420"/>
<evidence type="ECO:0000313" key="3">
    <source>
        <dbReference type="Proteomes" id="UP000001542"/>
    </source>
</evidence>
<reference evidence="2" key="1">
    <citation type="submission" date="2006-10" db="EMBL/GenBank/DDBJ databases">
        <authorList>
            <person name="Amadeo P."/>
            <person name="Zhao Q."/>
            <person name="Wortman J."/>
            <person name="Fraser-Liggett C."/>
            <person name="Carlton J."/>
        </authorList>
    </citation>
    <scope>NUCLEOTIDE SEQUENCE</scope>
    <source>
        <strain evidence="2">G3</strain>
    </source>
</reference>
<accession>A2EAD1</accession>
<evidence type="ECO:0000256" key="1">
    <source>
        <dbReference type="SAM" id="MobiDB-lite"/>
    </source>
</evidence>
<dbReference type="Gene3D" id="3.10.20.90">
    <property type="entry name" value="Phosphatidylinositol 3-kinase Catalytic Subunit, Chain A, domain 1"/>
    <property type="match status" value="1"/>
</dbReference>
<proteinExistence type="predicted"/>
<evidence type="ECO:0000313" key="2">
    <source>
        <dbReference type="EMBL" id="EAY10358.1"/>
    </source>
</evidence>
<name>A2EAD1_TRIV3</name>
<reference evidence="2" key="2">
    <citation type="journal article" date="2007" name="Science">
        <title>Draft genome sequence of the sexually transmitted pathogen Trichomonas vaginalis.</title>
        <authorList>
            <person name="Carlton J.M."/>
            <person name="Hirt R.P."/>
            <person name="Silva J.C."/>
            <person name="Delcher A.L."/>
            <person name="Schatz M."/>
            <person name="Zhao Q."/>
            <person name="Wortman J.R."/>
            <person name="Bidwell S.L."/>
            <person name="Alsmark U.C.M."/>
            <person name="Besteiro S."/>
            <person name="Sicheritz-Ponten T."/>
            <person name="Noel C.J."/>
            <person name="Dacks J.B."/>
            <person name="Foster P.G."/>
            <person name="Simillion C."/>
            <person name="Van de Peer Y."/>
            <person name="Miranda-Saavedra D."/>
            <person name="Barton G.J."/>
            <person name="Westrop G.D."/>
            <person name="Mueller S."/>
            <person name="Dessi D."/>
            <person name="Fiori P.L."/>
            <person name="Ren Q."/>
            <person name="Paulsen I."/>
            <person name="Zhang H."/>
            <person name="Bastida-Corcuera F.D."/>
            <person name="Simoes-Barbosa A."/>
            <person name="Brown M.T."/>
            <person name="Hayes R.D."/>
            <person name="Mukherjee M."/>
            <person name="Okumura C.Y."/>
            <person name="Schneider R."/>
            <person name="Smith A.J."/>
            <person name="Vanacova S."/>
            <person name="Villalvazo M."/>
            <person name="Haas B.J."/>
            <person name="Pertea M."/>
            <person name="Feldblyum T.V."/>
            <person name="Utterback T.R."/>
            <person name="Shu C.L."/>
            <person name="Osoegawa K."/>
            <person name="de Jong P.J."/>
            <person name="Hrdy I."/>
            <person name="Horvathova L."/>
            <person name="Zubacova Z."/>
            <person name="Dolezal P."/>
            <person name="Malik S.B."/>
            <person name="Logsdon J.M. Jr."/>
            <person name="Henze K."/>
            <person name="Gupta A."/>
            <person name="Wang C.C."/>
            <person name="Dunne R.L."/>
            <person name="Upcroft J.A."/>
            <person name="Upcroft P."/>
            <person name="White O."/>
            <person name="Salzberg S.L."/>
            <person name="Tang P."/>
            <person name="Chiu C.-H."/>
            <person name="Lee Y.-S."/>
            <person name="Embley T.M."/>
            <person name="Coombs G.H."/>
            <person name="Mottram J.C."/>
            <person name="Tachezy J."/>
            <person name="Fraser-Liggett C.M."/>
            <person name="Johnson P.J."/>
        </authorList>
    </citation>
    <scope>NUCLEOTIDE SEQUENCE [LARGE SCALE GENOMIC DNA]</scope>
    <source>
        <strain evidence="2">G3</strain>
    </source>
</reference>